<dbReference type="PANTHER" id="PTHR30036:SF1">
    <property type="entry name" value="D-XYLOSE-BINDING PERIPLASMIC PROTEIN"/>
    <property type="match status" value="1"/>
</dbReference>
<dbReference type="GO" id="GO:0030288">
    <property type="term" value="C:outer membrane-bounded periplasmic space"/>
    <property type="evidence" value="ECO:0007669"/>
    <property type="project" value="TreeGrafter"/>
</dbReference>
<evidence type="ECO:0000256" key="4">
    <source>
        <dbReference type="ARBA" id="ARBA00022597"/>
    </source>
</evidence>
<dbReference type="InterPro" id="IPR028082">
    <property type="entry name" value="Peripla_BP_I"/>
</dbReference>
<evidence type="ECO:0000313" key="11">
    <source>
        <dbReference type="EMBL" id="MBO0661502.1"/>
    </source>
</evidence>
<evidence type="ECO:0000313" key="12">
    <source>
        <dbReference type="Proteomes" id="UP000664122"/>
    </source>
</evidence>
<proteinExistence type="inferred from homology"/>
<dbReference type="Proteomes" id="UP000664122">
    <property type="component" value="Unassembled WGS sequence"/>
</dbReference>
<dbReference type="InterPro" id="IPR025997">
    <property type="entry name" value="SBP_2_dom"/>
</dbReference>
<dbReference type="PANTHER" id="PTHR30036">
    <property type="entry name" value="D-XYLOSE-BINDING PERIPLASMIC PROTEIN"/>
    <property type="match status" value="1"/>
</dbReference>
<dbReference type="Pfam" id="PF13407">
    <property type="entry name" value="Peripla_BP_4"/>
    <property type="match status" value="1"/>
</dbReference>
<keyword evidence="6" id="KW-0574">Periplasm</keyword>
<organism evidence="11 12">
    <name type="scientific">Jiella flava</name>
    <dbReference type="NCBI Taxonomy" id="2816857"/>
    <lineage>
        <taxon>Bacteria</taxon>
        <taxon>Pseudomonadati</taxon>
        <taxon>Pseudomonadota</taxon>
        <taxon>Alphaproteobacteria</taxon>
        <taxon>Hyphomicrobiales</taxon>
        <taxon>Aurantimonadaceae</taxon>
        <taxon>Jiella</taxon>
    </lineage>
</organism>
<evidence type="ECO:0000256" key="2">
    <source>
        <dbReference type="ARBA" id="ARBA00007639"/>
    </source>
</evidence>
<evidence type="ECO:0000256" key="5">
    <source>
        <dbReference type="ARBA" id="ARBA00022729"/>
    </source>
</evidence>
<evidence type="ECO:0000256" key="1">
    <source>
        <dbReference type="ARBA" id="ARBA00004418"/>
    </source>
</evidence>
<feature type="chain" id="PRO_5036829774" description="D-xylose-binding periplasmic protein" evidence="9">
    <location>
        <begin position="25"/>
        <end position="349"/>
    </location>
</feature>
<evidence type="ECO:0000256" key="8">
    <source>
        <dbReference type="ARBA" id="ARBA00071234"/>
    </source>
</evidence>
<dbReference type="EMBL" id="JAFMPP010000002">
    <property type="protein sequence ID" value="MBO0661502.1"/>
    <property type="molecule type" value="Genomic_DNA"/>
</dbReference>
<dbReference type="InterPro" id="IPR013456">
    <property type="entry name" value="XylF"/>
</dbReference>
<dbReference type="NCBIfam" id="TIGR02634">
    <property type="entry name" value="xylF"/>
    <property type="match status" value="1"/>
</dbReference>
<accession>A0A939FXT4</accession>
<evidence type="ECO:0000256" key="6">
    <source>
        <dbReference type="ARBA" id="ARBA00022764"/>
    </source>
</evidence>
<keyword evidence="12" id="KW-1185">Reference proteome</keyword>
<gene>
    <name evidence="11" type="primary">xylF</name>
    <name evidence="11" type="ORF">J1C48_02840</name>
</gene>
<evidence type="ECO:0000256" key="7">
    <source>
        <dbReference type="ARBA" id="ARBA00054884"/>
    </source>
</evidence>
<keyword evidence="3" id="KW-0813">Transport</keyword>
<keyword evidence="5 9" id="KW-0732">Signal</keyword>
<comment type="function">
    <text evidence="7">Involved in the high-affinity D-xylose membrane transport system. Binds with high affinity to xylose.</text>
</comment>
<sequence length="349" mass="36520">MKMLKLALAGAMFSIAAISTAAFAQDGKGITVGVSWSNFQEERWKTDEAAIKKALAAAGAKYISADAQSSAAKQLTDVESLITQGANALIILAQDSAAIGPAVQTAANNGIPVIGYDRLIEDPNAFYITFDNKEVGRIQAREVEKVKPEGNYAFIKGSSSDPNADFLFEGQMEVLKPAIDAGKIKNVGEAYTDGWLPANAQKNMEQILTANNNKVDAVVASNDGTAGGAIAALEAQGLAGSVPVSGQDADHAALNRIALGTQTVSVWKDSRELGKRAAEIALELAGGKKMSDVTGAEEWDSPNGKKLESIFLKPVAITKDNLNVVIDAGWITKDEVCQGVKPGSVPVCG</sequence>
<protein>
    <recommendedName>
        <fullName evidence="8">D-xylose-binding periplasmic protein</fullName>
    </recommendedName>
</protein>
<dbReference type="GO" id="GO:0048029">
    <property type="term" value="F:monosaccharide binding"/>
    <property type="evidence" value="ECO:0007669"/>
    <property type="project" value="InterPro"/>
</dbReference>
<evidence type="ECO:0000256" key="3">
    <source>
        <dbReference type="ARBA" id="ARBA00022448"/>
    </source>
</evidence>
<dbReference type="FunFam" id="3.40.50.2300:FF:000078">
    <property type="entry name" value="D-xylose ABC transporter substrate-binding protein"/>
    <property type="match status" value="1"/>
</dbReference>
<dbReference type="RefSeq" id="WP_207256162.1">
    <property type="nucleotide sequence ID" value="NZ_JAFMPP010000002.1"/>
</dbReference>
<comment type="caution">
    <text evidence="11">The sequence shown here is derived from an EMBL/GenBank/DDBJ whole genome shotgun (WGS) entry which is preliminary data.</text>
</comment>
<comment type="similarity">
    <text evidence="2">Belongs to the bacterial solute-binding protein 2 family.</text>
</comment>
<dbReference type="InterPro" id="IPR050555">
    <property type="entry name" value="Bact_Solute-Bind_Prot2"/>
</dbReference>
<comment type="subcellular location">
    <subcellularLocation>
        <location evidence="1">Periplasm</location>
    </subcellularLocation>
</comment>
<feature type="domain" description="Periplasmic binding protein" evidence="10">
    <location>
        <begin position="32"/>
        <end position="289"/>
    </location>
</feature>
<evidence type="ECO:0000256" key="9">
    <source>
        <dbReference type="SAM" id="SignalP"/>
    </source>
</evidence>
<dbReference type="CDD" id="cd19993">
    <property type="entry name" value="PBP1_ABC_xylose_binding-like"/>
    <property type="match status" value="1"/>
</dbReference>
<feature type="signal peptide" evidence="9">
    <location>
        <begin position="1"/>
        <end position="24"/>
    </location>
</feature>
<name>A0A939FXT4_9HYPH</name>
<dbReference type="Gene3D" id="3.40.50.2300">
    <property type="match status" value="2"/>
</dbReference>
<evidence type="ECO:0000259" key="10">
    <source>
        <dbReference type="Pfam" id="PF13407"/>
    </source>
</evidence>
<reference evidence="11" key="1">
    <citation type="submission" date="2021-03" db="EMBL/GenBank/DDBJ databases">
        <title>Whole genome sequence of Jiella sp. CQZ9-1.</title>
        <authorList>
            <person name="Tuo L."/>
        </authorList>
    </citation>
    <scope>NUCLEOTIDE SEQUENCE</scope>
    <source>
        <strain evidence="11">CQZ9-1</strain>
    </source>
</reference>
<dbReference type="AlphaFoldDB" id="A0A939FXT4"/>
<keyword evidence="4" id="KW-0762">Sugar transport</keyword>
<dbReference type="GO" id="GO:0015753">
    <property type="term" value="P:D-xylose transmembrane transport"/>
    <property type="evidence" value="ECO:0007669"/>
    <property type="project" value="InterPro"/>
</dbReference>
<dbReference type="SUPFAM" id="SSF53822">
    <property type="entry name" value="Periplasmic binding protein-like I"/>
    <property type="match status" value="1"/>
</dbReference>